<feature type="compositionally biased region" description="Basic residues" evidence="1">
    <location>
        <begin position="84"/>
        <end position="93"/>
    </location>
</feature>
<dbReference type="AlphaFoldDB" id="A0AAV4EDH8"/>
<dbReference type="EMBL" id="BMAT01003616">
    <property type="protein sequence ID" value="GFR58593.1"/>
    <property type="molecule type" value="Genomic_DNA"/>
</dbReference>
<evidence type="ECO:0000256" key="1">
    <source>
        <dbReference type="SAM" id="MobiDB-lite"/>
    </source>
</evidence>
<protein>
    <submittedName>
        <fullName evidence="2">Uncharacterized protein</fullName>
    </submittedName>
</protein>
<keyword evidence="3" id="KW-1185">Reference proteome</keyword>
<organism evidence="2 3">
    <name type="scientific">Elysia marginata</name>
    <dbReference type="NCBI Taxonomy" id="1093978"/>
    <lineage>
        <taxon>Eukaryota</taxon>
        <taxon>Metazoa</taxon>
        <taxon>Spiralia</taxon>
        <taxon>Lophotrochozoa</taxon>
        <taxon>Mollusca</taxon>
        <taxon>Gastropoda</taxon>
        <taxon>Heterobranchia</taxon>
        <taxon>Euthyneura</taxon>
        <taxon>Panpulmonata</taxon>
        <taxon>Sacoglossa</taxon>
        <taxon>Placobranchoidea</taxon>
        <taxon>Plakobranchidae</taxon>
        <taxon>Elysia</taxon>
    </lineage>
</organism>
<evidence type="ECO:0000313" key="3">
    <source>
        <dbReference type="Proteomes" id="UP000762676"/>
    </source>
</evidence>
<sequence length="111" mass="12781">MSDTFRLRRRPRPGRLITYSGAGASRANISQRVCSQAWPDFVRNRSKAAEHAQCFNVCPGPHSPHRPGWLAGNHWQQQLQQQQKQRKQTRHRQTRDLLNVLRSGSTVSIDL</sequence>
<comment type="caution">
    <text evidence="2">The sequence shown here is derived from an EMBL/GenBank/DDBJ whole genome shotgun (WGS) entry which is preliminary data.</text>
</comment>
<accession>A0AAV4EDH8</accession>
<dbReference type="Proteomes" id="UP000762676">
    <property type="component" value="Unassembled WGS sequence"/>
</dbReference>
<evidence type="ECO:0000313" key="2">
    <source>
        <dbReference type="EMBL" id="GFR58593.1"/>
    </source>
</evidence>
<reference evidence="2 3" key="1">
    <citation type="journal article" date="2021" name="Elife">
        <title>Chloroplast acquisition without the gene transfer in kleptoplastic sea slugs, Plakobranchus ocellatus.</title>
        <authorList>
            <person name="Maeda T."/>
            <person name="Takahashi S."/>
            <person name="Yoshida T."/>
            <person name="Shimamura S."/>
            <person name="Takaki Y."/>
            <person name="Nagai Y."/>
            <person name="Toyoda A."/>
            <person name="Suzuki Y."/>
            <person name="Arimoto A."/>
            <person name="Ishii H."/>
            <person name="Satoh N."/>
            <person name="Nishiyama T."/>
            <person name="Hasebe M."/>
            <person name="Maruyama T."/>
            <person name="Minagawa J."/>
            <person name="Obokata J."/>
            <person name="Shigenobu S."/>
        </authorList>
    </citation>
    <scope>NUCLEOTIDE SEQUENCE [LARGE SCALE GENOMIC DNA]</scope>
</reference>
<feature type="region of interest" description="Disordered" evidence="1">
    <location>
        <begin position="63"/>
        <end position="99"/>
    </location>
</feature>
<proteinExistence type="predicted"/>
<name>A0AAV4EDH8_9GAST</name>
<gene>
    <name evidence="2" type="ORF">ElyMa_001771800</name>
</gene>